<keyword evidence="2" id="KW-1185">Reference proteome</keyword>
<gene>
    <name evidence="1" type="ORF">XENOCAPTIV_028014</name>
</gene>
<organism evidence="1 2">
    <name type="scientific">Xenoophorus captivus</name>
    <dbReference type="NCBI Taxonomy" id="1517983"/>
    <lineage>
        <taxon>Eukaryota</taxon>
        <taxon>Metazoa</taxon>
        <taxon>Chordata</taxon>
        <taxon>Craniata</taxon>
        <taxon>Vertebrata</taxon>
        <taxon>Euteleostomi</taxon>
        <taxon>Actinopterygii</taxon>
        <taxon>Neopterygii</taxon>
        <taxon>Teleostei</taxon>
        <taxon>Neoteleostei</taxon>
        <taxon>Acanthomorphata</taxon>
        <taxon>Ovalentaria</taxon>
        <taxon>Atherinomorphae</taxon>
        <taxon>Cyprinodontiformes</taxon>
        <taxon>Goodeidae</taxon>
        <taxon>Xenoophorus</taxon>
    </lineage>
</organism>
<dbReference type="Proteomes" id="UP001434883">
    <property type="component" value="Unassembled WGS sequence"/>
</dbReference>
<reference evidence="1 2" key="1">
    <citation type="submission" date="2021-06" db="EMBL/GenBank/DDBJ databases">
        <authorList>
            <person name="Palmer J.M."/>
        </authorList>
    </citation>
    <scope>NUCLEOTIDE SEQUENCE [LARGE SCALE GENOMIC DNA]</scope>
    <source>
        <strain evidence="1 2">XC_2019</strain>
        <tissue evidence="1">Muscle</tissue>
    </source>
</reference>
<accession>A0ABV0Q6J2</accession>
<comment type="caution">
    <text evidence="1">The sequence shown here is derived from an EMBL/GenBank/DDBJ whole genome shotgun (WGS) entry which is preliminary data.</text>
</comment>
<proteinExistence type="predicted"/>
<protein>
    <submittedName>
        <fullName evidence="1">Uncharacterized protein</fullName>
    </submittedName>
</protein>
<dbReference type="EMBL" id="JAHRIN010000746">
    <property type="protein sequence ID" value="MEQ2191404.1"/>
    <property type="molecule type" value="Genomic_DNA"/>
</dbReference>
<sequence>MFCPCVESPSNRKVFTYKPAQDREVNKQLSIAVCTCLQDFLHPSLLTLEVSITADTDGWVGEDCHAACWSN</sequence>
<evidence type="ECO:0000313" key="1">
    <source>
        <dbReference type="EMBL" id="MEQ2191404.1"/>
    </source>
</evidence>
<name>A0ABV0Q6J2_9TELE</name>
<evidence type="ECO:0000313" key="2">
    <source>
        <dbReference type="Proteomes" id="UP001434883"/>
    </source>
</evidence>